<protein>
    <recommendedName>
        <fullName evidence="4">Ketoreductase (KR) domain-containing protein</fullName>
    </recommendedName>
</protein>
<dbReference type="PANTHER" id="PTHR43490">
    <property type="entry name" value="(+)-NEOMENTHOL DEHYDROGENASE"/>
    <property type="match status" value="1"/>
</dbReference>
<dbReference type="InterPro" id="IPR013968">
    <property type="entry name" value="PKS_KR"/>
</dbReference>
<comment type="caution">
    <text evidence="5">The sequence shown here is derived from an EMBL/GenBank/DDBJ whole genome shotgun (WGS) entry which is preliminary data.</text>
</comment>
<dbReference type="PRINTS" id="PR00081">
    <property type="entry name" value="GDHRDH"/>
</dbReference>
<dbReference type="AlphaFoldDB" id="A0A6G0W588"/>
<dbReference type="Pfam" id="PF08659">
    <property type="entry name" value="KR"/>
    <property type="match status" value="1"/>
</dbReference>
<name>A0A6G0W588_9STRA</name>
<feature type="domain" description="Ketoreductase (KR)" evidence="4">
    <location>
        <begin position="46"/>
        <end position="126"/>
    </location>
</feature>
<accession>A0A6G0W588</accession>
<evidence type="ECO:0000256" key="3">
    <source>
        <dbReference type="ARBA" id="ARBA00023002"/>
    </source>
</evidence>
<dbReference type="GO" id="GO:0016020">
    <property type="term" value="C:membrane"/>
    <property type="evidence" value="ECO:0007669"/>
    <property type="project" value="TreeGrafter"/>
</dbReference>
<dbReference type="EMBL" id="VJMJ01000344">
    <property type="protein sequence ID" value="KAF0722190.1"/>
    <property type="molecule type" value="Genomic_DNA"/>
</dbReference>
<keyword evidence="6" id="KW-1185">Reference proteome</keyword>
<evidence type="ECO:0000313" key="5">
    <source>
        <dbReference type="EMBL" id="KAF0722190.1"/>
    </source>
</evidence>
<gene>
    <name evidence="5" type="ORF">Ae201684_018617</name>
</gene>
<sequence length="344" mass="37854">MGARRKKFGGSLAVTTRHLGALRFATPGKTLSLICISTFALMAPQVYFVTGANKGIGYEAVRILAEKFGDQAIVLLGTRSLKNGEDAIAKMKQANSSFDYANVHLVEIDVSNKESIQAAADFVKANHGSKEGYEMCFQVSVYGVYETLAAFQPLLVPHQSTNIVVSSGAGVWVLAALSPELLAIFENFNALDIDTLHGLLDDWLDAYHKKPSKYSWPPLQATIGSLPKPAQMILCLIRTKIVLEKWFVLVLEGFHIGAYGFSKIAVLALTRKWAVDHPESKTMMVCPDYCATYLSNHAGYLTAAQGAENVIYPLFHPEATETGGFYRECQPQAFYWPMPAEFQK</sequence>
<organism evidence="5 6">
    <name type="scientific">Aphanomyces euteiches</name>
    <dbReference type="NCBI Taxonomy" id="100861"/>
    <lineage>
        <taxon>Eukaryota</taxon>
        <taxon>Sar</taxon>
        <taxon>Stramenopiles</taxon>
        <taxon>Oomycota</taxon>
        <taxon>Saprolegniomycetes</taxon>
        <taxon>Saprolegniales</taxon>
        <taxon>Verrucalvaceae</taxon>
        <taxon>Aphanomyces</taxon>
    </lineage>
</organism>
<reference evidence="5 6" key="1">
    <citation type="submission" date="2019-07" db="EMBL/GenBank/DDBJ databases">
        <title>Genomics analysis of Aphanomyces spp. identifies a new class of oomycete effector associated with host adaptation.</title>
        <authorList>
            <person name="Gaulin E."/>
        </authorList>
    </citation>
    <scope>NUCLEOTIDE SEQUENCE [LARGE SCALE GENOMIC DNA]</scope>
    <source>
        <strain evidence="5 6">ATCC 201684</strain>
    </source>
</reference>
<dbReference type="InterPro" id="IPR002347">
    <property type="entry name" value="SDR_fam"/>
</dbReference>
<dbReference type="Proteomes" id="UP000481153">
    <property type="component" value="Unassembled WGS sequence"/>
</dbReference>
<keyword evidence="3" id="KW-0560">Oxidoreductase</keyword>
<dbReference type="Gene3D" id="3.40.50.720">
    <property type="entry name" value="NAD(P)-binding Rossmann-like Domain"/>
    <property type="match status" value="2"/>
</dbReference>
<dbReference type="GO" id="GO:0016491">
    <property type="term" value="F:oxidoreductase activity"/>
    <property type="evidence" value="ECO:0007669"/>
    <property type="project" value="UniProtKB-KW"/>
</dbReference>
<comment type="similarity">
    <text evidence="1">Belongs to the short-chain dehydrogenases/reductases (SDR) family.</text>
</comment>
<dbReference type="InterPro" id="IPR036291">
    <property type="entry name" value="NAD(P)-bd_dom_sf"/>
</dbReference>
<keyword evidence="2" id="KW-0521">NADP</keyword>
<dbReference type="PANTHER" id="PTHR43490:SF99">
    <property type="entry name" value="SHORT-CHAIN DEHYDROGENASE_REDUCTASE"/>
    <property type="match status" value="1"/>
</dbReference>
<evidence type="ECO:0000313" key="6">
    <source>
        <dbReference type="Proteomes" id="UP000481153"/>
    </source>
</evidence>
<dbReference type="VEuPathDB" id="FungiDB:AeMF1_013732"/>
<proteinExistence type="inferred from homology"/>
<dbReference type="SUPFAM" id="SSF51735">
    <property type="entry name" value="NAD(P)-binding Rossmann-fold domains"/>
    <property type="match status" value="1"/>
</dbReference>
<evidence type="ECO:0000259" key="4">
    <source>
        <dbReference type="Pfam" id="PF08659"/>
    </source>
</evidence>
<evidence type="ECO:0000256" key="2">
    <source>
        <dbReference type="ARBA" id="ARBA00022857"/>
    </source>
</evidence>
<evidence type="ECO:0000256" key="1">
    <source>
        <dbReference type="ARBA" id="ARBA00006484"/>
    </source>
</evidence>